<dbReference type="PATRIC" id="fig|1122207.3.peg.1534"/>
<dbReference type="InterPro" id="IPR016193">
    <property type="entry name" value="Cytidine_deaminase-like"/>
</dbReference>
<dbReference type="Pfam" id="PF02634">
    <property type="entry name" value="FdhD-NarQ"/>
    <property type="match status" value="1"/>
</dbReference>
<evidence type="ECO:0000256" key="3">
    <source>
        <dbReference type="HAMAP-Rule" id="MF_00187"/>
    </source>
</evidence>
<dbReference type="GO" id="GO:0016783">
    <property type="term" value="F:sulfurtransferase activity"/>
    <property type="evidence" value="ECO:0007669"/>
    <property type="project" value="InterPro"/>
</dbReference>
<dbReference type="OrthoDB" id="3197277at2"/>
<gene>
    <name evidence="3" type="primary">fdhD</name>
    <name evidence="5" type="ORF">MUS1_12010</name>
</gene>
<dbReference type="HAMAP" id="MF_00187">
    <property type="entry name" value="FdhD"/>
    <property type="match status" value="1"/>
</dbReference>
<dbReference type="Gene3D" id="3.10.20.10">
    <property type="match status" value="1"/>
</dbReference>
<dbReference type="PANTHER" id="PTHR30592">
    <property type="entry name" value="FORMATE DEHYDROGENASE"/>
    <property type="match status" value="1"/>
</dbReference>
<dbReference type="GO" id="GO:0006777">
    <property type="term" value="P:Mo-molybdopterin cofactor biosynthetic process"/>
    <property type="evidence" value="ECO:0007669"/>
    <property type="project" value="UniProtKB-UniRule"/>
</dbReference>
<accession>X7E563</accession>
<keyword evidence="2 3" id="KW-0501">Molybdenum cofactor biosynthesis</keyword>
<sequence>MSNSLISSGYQNKTFYRSASLQISSFTDSNTQKETPKESEPSTPLVEETPLAISINGIAYAVMMVTPIDLESFVIGFALSEGIIENLNEIRDIDIQPTSTPPNIDSISINLELSPRRSALFKQKKQAHLGATGCGLCGVESLSQAIPTLSKLTTSTPMNEDVLVTLRHRLSEHQVLGNKTGAIHAALLVSPQNEVICCMEDIGRHNTLDKIIGYALKQDIKLHNHTVLMSSRCSTELVQKAVRVGLSHLVHLASPSTLAVKLARYYGLTLIHLPKKDAPRIFAPFTTSELKPKDTIHE</sequence>
<name>X7E563_9GAMM</name>
<dbReference type="STRING" id="1122207.MUS1_12010"/>
<dbReference type="PANTHER" id="PTHR30592:SF1">
    <property type="entry name" value="SULFUR CARRIER PROTEIN FDHD"/>
    <property type="match status" value="1"/>
</dbReference>
<feature type="region of interest" description="Disordered" evidence="4">
    <location>
        <begin position="26"/>
        <end position="46"/>
    </location>
</feature>
<dbReference type="PIRSF" id="PIRSF015626">
    <property type="entry name" value="FdhD"/>
    <property type="match status" value="1"/>
</dbReference>
<dbReference type="Gene3D" id="3.40.140.10">
    <property type="entry name" value="Cytidine Deaminase, domain 2"/>
    <property type="match status" value="1"/>
</dbReference>
<dbReference type="Proteomes" id="UP000054058">
    <property type="component" value="Unassembled WGS sequence"/>
</dbReference>
<comment type="caution">
    <text evidence="3">Lacks conserved residue(s) required for the propagation of feature annotation.</text>
</comment>
<comment type="function">
    <text evidence="3">Required for formate dehydrogenase (FDH) activity. Acts as a sulfur carrier protein that transfers sulfur from IscS to the molybdenum cofactor prior to its insertion into FDH.</text>
</comment>
<organism evidence="5 6">
    <name type="scientific">Marinomonas ushuaiensis DSM 15871</name>
    <dbReference type="NCBI Taxonomy" id="1122207"/>
    <lineage>
        <taxon>Bacteria</taxon>
        <taxon>Pseudomonadati</taxon>
        <taxon>Pseudomonadota</taxon>
        <taxon>Gammaproteobacteria</taxon>
        <taxon>Oceanospirillales</taxon>
        <taxon>Oceanospirillaceae</taxon>
        <taxon>Marinomonas</taxon>
    </lineage>
</organism>
<reference evidence="5 6" key="1">
    <citation type="submission" date="2014-01" db="EMBL/GenBank/DDBJ databases">
        <title>Marinomonas ushuaiensis DSM 15871 Genome Sequencing.</title>
        <authorList>
            <person name="Lai Q."/>
            <person name="Shao Z.S."/>
        </authorList>
    </citation>
    <scope>NUCLEOTIDE SEQUENCE [LARGE SCALE GENOMIC DNA]</scope>
    <source>
        <strain evidence="5 6">DSM 15871</strain>
    </source>
</reference>
<dbReference type="RefSeq" id="WP_051436169.1">
    <property type="nucleotide sequence ID" value="NZ_JAMB01000005.1"/>
</dbReference>
<dbReference type="GO" id="GO:0097163">
    <property type="term" value="F:sulfur carrier activity"/>
    <property type="evidence" value="ECO:0007669"/>
    <property type="project" value="UniProtKB-UniRule"/>
</dbReference>
<evidence type="ECO:0000256" key="4">
    <source>
        <dbReference type="SAM" id="MobiDB-lite"/>
    </source>
</evidence>
<dbReference type="EMBL" id="JAMB01000005">
    <property type="protein sequence ID" value="ETX11092.1"/>
    <property type="molecule type" value="Genomic_DNA"/>
</dbReference>
<dbReference type="eggNOG" id="COG1526">
    <property type="taxonomic scope" value="Bacteria"/>
</dbReference>
<dbReference type="GO" id="GO:0005737">
    <property type="term" value="C:cytoplasm"/>
    <property type="evidence" value="ECO:0007669"/>
    <property type="project" value="UniProtKB-SubCell"/>
</dbReference>
<dbReference type="SUPFAM" id="SSF53927">
    <property type="entry name" value="Cytidine deaminase-like"/>
    <property type="match status" value="1"/>
</dbReference>
<dbReference type="InterPro" id="IPR003786">
    <property type="entry name" value="FdhD"/>
</dbReference>
<keyword evidence="1 3" id="KW-0963">Cytoplasm</keyword>
<protein>
    <recommendedName>
        <fullName evidence="3">Sulfur carrier protein FdhD</fullName>
    </recommendedName>
</protein>
<dbReference type="NCBIfam" id="TIGR00129">
    <property type="entry name" value="fdhD_narQ"/>
    <property type="match status" value="1"/>
</dbReference>
<comment type="subcellular location">
    <subcellularLocation>
        <location evidence="3">Cytoplasm</location>
    </subcellularLocation>
</comment>
<keyword evidence="6" id="KW-1185">Reference proteome</keyword>
<proteinExistence type="inferred from homology"/>
<evidence type="ECO:0000313" key="6">
    <source>
        <dbReference type="Proteomes" id="UP000054058"/>
    </source>
</evidence>
<evidence type="ECO:0000313" key="5">
    <source>
        <dbReference type="EMBL" id="ETX11092.1"/>
    </source>
</evidence>
<feature type="active site" description="Cysteine persulfide intermediate" evidence="3">
    <location>
        <position position="134"/>
    </location>
</feature>
<comment type="caution">
    <text evidence="5">The sequence shown here is derived from an EMBL/GenBank/DDBJ whole genome shotgun (WGS) entry which is preliminary data.</text>
</comment>
<comment type="similarity">
    <text evidence="3">Belongs to the FdhD family.</text>
</comment>
<evidence type="ECO:0000256" key="1">
    <source>
        <dbReference type="ARBA" id="ARBA00022490"/>
    </source>
</evidence>
<evidence type="ECO:0000256" key="2">
    <source>
        <dbReference type="ARBA" id="ARBA00023150"/>
    </source>
</evidence>
<dbReference type="AlphaFoldDB" id="X7E563"/>